<feature type="compositionally biased region" description="Gly residues" evidence="1">
    <location>
        <begin position="41"/>
        <end position="58"/>
    </location>
</feature>
<dbReference type="Pfam" id="PF26118">
    <property type="entry name" value="DUF8035"/>
    <property type="match status" value="1"/>
</dbReference>
<comment type="caution">
    <text evidence="3">The sequence shown here is derived from an EMBL/GenBank/DDBJ whole genome shotgun (WGS) entry which is preliminary data.</text>
</comment>
<proteinExistence type="predicted"/>
<feature type="compositionally biased region" description="Low complexity" evidence="1">
    <location>
        <begin position="290"/>
        <end position="307"/>
    </location>
</feature>
<reference evidence="3 4" key="1">
    <citation type="submission" date="2019-10" db="EMBL/GenBank/DDBJ databases">
        <authorList>
            <person name="Palmer J.M."/>
        </authorList>
    </citation>
    <scope>NUCLEOTIDE SEQUENCE [LARGE SCALE GENOMIC DNA]</scope>
    <source>
        <strain evidence="3 4">TWF696</strain>
    </source>
</reference>
<feature type="compositionally biased region" description="Low complexity" evidence="1">
    <location>
        <begin position="212"/>
        <end position="226"/>
    </location>
</feature>
<feature type="compositionally biased region" description="Basic and acidic residues" evidence="1">
    <location>
        <begin position="336"/>
        <end position="357"/>
    </location>
</feature>
<sequence>MAGQQPYGFNYGADYRSRRQPASQNPFRASTGNAAQLYAAYGGGAGLGGGGGGGNGGGHYRERDVPDDWSSTYYGDDITDDSVSEDFQRMSLGRNHPHGHHGHGHPQRPLQHPAHQTHQQHQQQQREQQQREQQQREHAQQQRDQQLQLHQQLQQLQQHQQAQQQAQQHPQARYNSYAANLAAGRGGQAAAVAAAAAAAHRGHGHGHREPSPTDSSFSRTTTSASTFAHQQQAQQAAAWHARHAPSKSLDRLSHYLQRGYRLAGPYRGEDQENIDPGFREEDRARGVLVPARSAPRARSGRRPSSPDARGREEFLGRGGPQYYSQSEKLAQYRRSLSQDRLPRERERERERELERQQRHARRDSRTPAALRRSSSIGRFENFAQPEKSETPPPQAGALVRRSKSVGPREAYRRRRSLGNINGQLISSSDDPTASTAVRLDLGGRDVDISINDRDKRRGPAIGSITINQHPAKDGLGLGAPSESGRTRTTSAMTEREREYEEKMRRFYADVSSSPPTSPEIDPDEFARLDRKLSLRQRPRSASLGTTLPRRKTAPLQIAPPPSIAGGGGVAVGNGAGVPGAAQLQMQLQPGVSIGGGGDPRHTRISRKIVTRQALEELGYPYEDTGDTFTVFGLLQADQIDELMDLTARIRAARHDRRRARSRGERQYAAEFRFDDYARKALQRPGMQRPVVNQEDKPYGGYRGEPVVSPPVATGPPMPGAWPAQGGGERRVPGEHHRYARGQGGPQGGPRGYPGRERAYYM</sequence>
<feature type="compositionally biased region" description="Basic and acidic residues" evidence="1">
    <location>
        <begin position="128"/>
        <end position="141"/>
    </location>
</feature>
<feature type="compositionally biased region" description="Polar residues" evidence="1">
    <location>
        <begin position="418"/>
        <end position="433"/>
    </location>
</feature>
<feature type="compositionally biased region" description="Low complexity" evidence="1">
    <location>
        <begin position="142"/>
        <end position="172"/>
    </location>
</feature>
<feature type="region of interest" description="Disordered" evidence="1">
    <location>
        <begin position="712"/>
        <end position="761"/>
    </location>
</feature>
<protein>
    <recommendedName>
        <fullName evidence="2">DUF8035 domain-containing protein</fullName>
    </recommendedName>
</protein>
<feature type="region of interest" description="Disordered" evidence="1">
    <location>
        <begin position="194"/>
        <end position="226"/>
    </location>
</feature>
<feature type="compositionally biased region" description="Low complexity" evidence="1">
    <location>
        <begin position="107"/>
        <end position="127"/>
    </location>
</feature>
<gene>
    <name evidence="3" type="ORF">TWF696_000985</name>
</gene>
<organism evidence="3 4">
    <name type="scientific">Orbilia brochopaga</name>
    <dbReference type="NCBI Taxonomy" id="3140254"/>
    <lineage>
        <taxon>Eukaryota</taxon>
        <taxon>Fungi</taxon>
        <taxon>Dikarya</taxon>
        <taxon>Ascomycota</taxon>
        <taxon>Pezizomycotina</taxon>
        <taxon>Orbiliomycetes</taxon>
        <taxon>Orbiliales</taxon>
        <taxon>Orbiliaceae</taxon>
        <taxon>Orbilia</taxon>
    </lineage>
</organism>
<feature type="region of interest" description="Disordered" evidence="1">
    <location>
        <begin position="1"/>
        <end position="172"/>
    </location>
</feature>
<feature type="compositionally biased region" description="Basic and acidic residues" evidence="1">
    <location>
        <begin position="727"/>
        <end position="736"/>
    </location>
</feature>
<accession>A0AAV9VEJ7</accession>
<keyword evidence="4" id="KW-1185">Reference proteome</keyword>
<feature type="compositionally biased region" description="Polar residues" evidence="1">
    <location>
        <begin position="20"/>
        <end position="31"/>
    </location>
</feature>
<dbReference type="EMBL" id="JAVHNQ010000001">
    <property type="protein sequence ID" value="KAK6359852.1"/>
    <property type="molecule type" value="Genomic_DNA"/>
</dbReference>
<evidence type="ECO:0000313" key="3">
    <source>
        <dbReference type="EMBL" id="KAK6359852.1"/>
    </source>
</evidence>
<evidence type="ECO:0000256" key="1">
    <source>
        <dbReference type="SAM" id="MobiDB-lite"/>
    </source>
</evidence>
<feature type="compositionally biased region" description="Gly residues" evidence="1">
    <location>
        <begin position="741"/>
        <end position="751"/>
    </location>
</feature>
<dbReference type="InterPro" id="IPR058348">
    <property type="entry name" value="DUF8035"/>
</dbReference>
<dbReference type="AlphaFoldDB" id="A0AAV9VEJ7"/>
<name>A0AAV9VEJ7_9PEZI</name>
<feature type="domain" description="DUF8035" evidence="2">
    <location>
        <begin position="599"/>
        <end position="652"/>
    </location>
</feature>
<feature type="region of interest" description="Disordered" evidence="1">
    <location>
        <begin position="464"/>
        <end position="495"/>
    </location>
</feature>
<feature type="region of interest" description="Disordered" evidence="1">
    <location>
        <begin position="266"/>
        <end position="433"/>
    </location>
</feature>
<dbReference type="Proteomes" id="UP001375240">
    <property type="component" value="Unassembled WGS sequence"/>
</dbReference>
<evidence type="ECO:0000259" key="2">
    <source>
        <dbReference type="Pfam" id="PF26118"/>
    </source>
</evidence>
<evidence type="ECO:0000313" key="4">
    <source>
        <dbReference type="Proteomes" id="UP001375240"/>
    </source>
</evidence>
<feature type="compositionally biased region" description="Basic residues" evidence="1">
    <location>
        <begin position="95"/>
        <end position="106"/>
    </location>
</feature>